<comment type="caution">
    <text evidence="3">The sequence shown here is derived from an EMBL/GenBank/DDBJ whole genome shotgun (WGS) entry which is preliminary data.</text>
</comment>
<evidence type="ECO:0000256" key="1">
    <source>
        <dbReference type="SAM" id="MobiDB-lite"/>
    </source>
</evidence>
<protein>
    <submittedName>
        <fullName evidence="3">Uncharacterized protein</fullName>
    </submittedName>
</protein>
<feature type="region of interest" description="Disordered" evidence="1">
    <location>
        <begin position="213"/>
        <end position="242"/>
    </location>
</feature>
<keyword evidence="4" id="KW-1185">Reference proteome</keyword>
<evidence type="ECO:0000313" key="3">
    <source>
        <dbReference type="EMBL" id="KAI3428332.1"/>
    </source>
</evidence>
<feature type="transmembrane region" description="Helical" evidence="2">
    <location>
        <begin position="788"/>
        <end position="814"/>
    </location>
</feature>
<feature type="compositionally biased region" description="Basic and acidic residues" evidence="1">
    <location>
        <begin position="440"/>
        <end position="449"/>
    </location>
</feature>
<feature type="region of interest" description="Disordered" evidence="1">
    <location>
        <begin position="824"/>
        <end position="890"/>
    </location>
</feature>
<keyword evidence="2" id="KW-0472">Membrane</keyword>
<organism evidence="3 4">
    <name type="scientific">Chlorella vulgaris</name>
    <name type="common">Green alga</name>
    <dbReference type="NCBI Taxonomy" id="3077"/>
    <lineage>
        <taxon>Eukaryota</taxon>
        <taxon>Viridiplantae</taxon>
        <taxon>Chlorophyta</taxon>
        <taxon>core chlorophytes</taxon>
        <taxon>Trebouxiophyceae</taxon>
        <taxon>Chlorellales</taxon>
        <taxon>Chlorellaceae</taxon>
        <taxon>Chlorella clade</taxon>
        <taxon>Chlorella</taxon>
    </lineage>
</organism>
<feature type="region of interest" description="Disordered" evidence="1">
    <location>
        <begin position="1"/>
        <end position="23"/>
    </location>
</feature>
<feature type="compositionally biased region" description="Low complexity" evidence="1">
    <location>
        <begin position="824"/>
        <end position="846"/>
    </location>
</feature>
<sequence>MTDNHGAVGHGAAAGARPAPATAASPALPLTRVTVGMWTSRRHRACQMLLLEGQIVLLVDRRATIARSPVRFLGGLAAASPFSSASAAGCVHAFEIPLTSIRGLDYSNPLCLEGRLVLETSGLRKREFATMEAARAYFLEPACPAHRNSRELRCSSAALDRPPSGQLHAALQAQAPPAPVPVSAGEREFEFHPLPDSRSRRSSNNRARASLALRLDGTQDGGSGGCGGMQSSKAEQQQPQSHAHACAAPAGCTKPLAIVAYPTGGPAAAAAGHTTCVVGAAEAVSEADAASEGVIWEGAVTPQRRDSLEGEEPEFESEFGSQWYWGSPAHSSASPPSVASQAGQVARAAIPAAAAAAAAGSSPAGGGGPAAGGGQEQEEPAMLVGSAPSASFGFVSLACSPSLTPPARQTDSGGGGGGMSPPPPTLQRAASEGHLPSAKEPSKLRRPELQQEAGLGGGGEVAWPAAHAFTAVSRVYSYRTVCINWTDPRLPGLLRPVVQHNERLLKLYESGLPSWAVYAPQFGLFYRPWLRTVTWVLFYAFSVFSFVIGFYDLLKAVPGLQVVARQLMARMWLPPVAVLEWLEQHTQIRLSILATYLFGKSEAFVWVMRWVHNFARVTRAALQPVVAALGPPVAVVGQAIRLVGGQAWQAVAAVGLSLSAVLQAGLGPVAALLLQCWGLLCAALLPLGQAVAEAWSGAAAAAAALGGTARAGRAVGGATSQAVASQALWLTVLPADALEVLRTSAVKAAKSAQAVGKFFLHLCSSAVRHRLTLSLKAGRAWRRTKGRLAVLATAPLLLLTELLKWLIITARLLFIEHSKEPLQQPAQPAQQAQQRQHTQQQRQDQAIGPASVEVAADWAPPPRGAAGGTLVHRRAAAASGDDGGGGASGI</sequence>
<accession>A0A9D4TKZ7</accession>
<feature type="compositionally biased region" description="Polar residues" evidence="1">
    <location>
        <begin position="229"/>
        <end position="241"/>
    </location>
</feature>
<feature type="compositionally biased region" description="Gly residues" evidence="1">
    <location>
        <begin position="363"/>
        <end position="375"/>
    </location>
</feature>
<dbReference type="PANTHER" id="PTHR34553">
    <property type="entry name" value="OS05G0597400 PROTEIN"/>
    <property type="match status" value="1"/>
</dbReference>
<feature type="transmembrane region" description="Helical" evidence="2">
    <location>
        <begin position="529"/>
        <end position="551"/>
    </location>
</feature>
<proteinExistence type="predicted"/>
<evidence type="ECO:0000313" key="4">
    <source>
        <dbReference type="Proteomes" id="UP001055712"/>
    </source>
</evidence>
<name>A0A9D4TKZ7_CHLVU</name>
<gene>
    <name evidence="3" type="ORF">D9Q98_006712</name>
</gene>
<reference evidence="3" key="2">
    <citation type="submission" date="2020-11" db="EMBL/GenBank/DDBJ databases">
        <authorList>
            <person name="Cecchin M."/>
            <person name="Marcolungo L."/>
            <person name="Rossato M."/>
            <person name="Girolomoni L."/>
            <person name="Cosentino E."/>
            <person name="Cuine S."/>
            <person name="Li-Beisson Y."/>
            <person name="Delledonne M."/>
            <person name="Ballottari M."/>
        </authorList>
    </citation>
    <scope>NUCLEOTIDE SEQUENCE</scope>
    <source>
        <strain evidence="3">211/11P</strain>
        <tissue evidence="3">Whole cell</tissue>
    </source>
</reference>
<dbReference type="Proteomes" id="UP001055712">
    <property type="component" value="Unassembled WGS sequence"/>
</dbReference>
<dbReference type="EMBL" id="SIDB01000009">
    <property type="protein sequence ID" value="KAI3428332.1"/>
    <property type="molecule type" value="Genomic_DNA"/>
</dbReference>
<reference evidence="3" key="1">
    <citation type="journal article" date="2019" name="Plant J.">
        <title>Chlorella vulgaris genome assembly and annotation reveals the molecular basis for metabolic acclimation to high light conditions.</title>
        <authorList>
            <person name="Cecchin M."/>
            <person name="Marcolungo L."/>
            <person name="Rossato M."/>
            <person name="Girolomoni L."/>
            <person name="Cosentino E."/>
            <person name="Cuine S."/>
            <person name="Li-Beisson Y."/>
            <person name="Delledonne M."/>
            <person name="Ballottari M."/>
        </authorList>
    </citation>
    <scope>NUCLEOTIDE SEQUENCE</scope>
    <source>
        <strain evidence="3">211/11P</strain>
    </source>
</reference>
<dbReference type="OrthoDB" id="1915931at2759"/>
<evidence type="ECO:0000256" key="2">
    <source>
        <dbReference type="SAM" id="Phobius"/>
    </source>
</evidence>
<feature type="compositionally biased region" description="Polar residues" evidence="1">
    <location>
        <begin position="402"/>
        <end position="411"/>
    </location>
</feature>
<feature type="compositionally biased region" description="Gly residues" evidence="1">
    <location>
        <begin position="881"/>
        <end position="890"/>
    </location>
</feature>
<feature type="region of interest" description="Disordered" evidence="1">
    <location>
        <begin position="359"/>
        <end position="380"/>
    </location>
</feature>
<feature type="compositionally biased region" description="Gly residues" evidence="1">
    <location>
        <begin position="219"/>
        <end position="228"/>
    </location>
</feature>
<dbReference type="AlphaFoldDB" id="A0A9D4TKZ7"/>
<feature type="region of interest" description="Disordered" evidence="1">
    <location>
        <begin position="402"/>
        <end position="456"/>
    </location>
</feature>
<keyword evidence="2" id="KW-1133">Transmembrane helix</keyword>
<dbReference type="PANTHER" id="PTHR34553:SF4">
    <property type="entry name" value="G1_S-SPECIFIC CYCLIN-E PROTEIN"/>
    <property type="match status" value="1"/>
</dbReference>
<keyword evidence="2" id="KW-0812">Transmembrane</keyword>